<evidence type="ECO:0000313" key="3">
    <source>
        <dbReference type="Proteomes" id="UP001597115"/>
    </source>
</evidence>
<name>A0ABW4I521_9SPHN</name>
<evidence type="ECO:0008006" key="4">
    <source>
        <dbReference type="Google" id="ProtNLM"/>
    </source>
</evidence>
<feature type="region of interest" description="Disordered" evidence="1">
    <location>
        <begin position="65"/>
        <end position="90"/>
    </location>
</feature>
<accession>A0ABW4I521</accession>
<sequence length="90" mass="10186">MTDEDTENGLLFIKPAEVAYGRVVITPGGELPYKVVFRLGETVLSEHPVPTVREGEALIRSRLHEIQFTTRQERPHPDAPPRRDHLSSVE</sequence>
<dbReference type="Proteomes" id="UP001597115">
    <property type="component" value="Unassembled WGS sequence"/>
</dbReference>
<protein>
    <recommendedName>
        <fullName evidence="4">DUF3006 domain-containing protein</fullName>
    </recommendedName>
</protein>
<keyword evidence="3" id="KW-1185">Reference proteome</keyword>
<evidence type="ECO:0000256" key="1">
    <source>
        <dbReference type="SAM" id="MobiDB-lite"/>
    </source>
</evidence>
<organism evidence="2 3">
    <name type="scientific">Sphingomonas tabacisoli</name>
    <dbReference type="NCBI Taxonomy" id="2249466"/>
    <lineage>
        <taxon>Bacteria</taxon>
        <taxon>Pseudomonadati</taxon>
        <taxon>Pseudomonadota</taxon>
        <taxon>Alphaproteobacteria</taxon>
        <taxon>Sphingomonadales</taxon>
        <taxon>Sphingomonadaceae</taxon>
        <taxon>Sphingomonas</taxon>
    </lineage>
</organism>
<dbReference type="EMBL" id="JBHUDY010000001">
    <property type="protein sequence ID" value="MFD1611944.1"/>
    <property type="molecule type" value="Genomic_DNA"/>
</dbReference>
<comment type="caution">
    <text evidence="2">The sequence shown here is derived from an EMBL/GenBank/DDBJ whole genome shotgun (WGS) entry which is preliminary data.</text>
</comment>
<gene>
    <name evidence="2" type="ORF">ACFSCW_09035</name>
</gene>
<dbReference type="RefSeq" id="WP_380888515.1">
    <property type="nucleotide sequence ID" value="NZ_JBHUDY010000001.1"/>
</dbReference>
<evidence type="ECO:0000313" key="2">
    <source>
        <dbReference type="EMBL" id="MFD1611944.1"/>
    </source>
</evidence>
<reference evidence="3" key="1">
    <citation type="journal article" date="2019" name="Int. J. Syst. Evol. Microbiol.">
        <title>The Global Catalogue of Microorganisms (GCM) 10K type strain sequencing project: providing services to taxonomists for standard genome sequencing and annotation.</title>
        <authorList>
            <consortium name="The Broad Institute Genomics Platform"/>
            <consortium name="The Broad Institute Genome Sequencing Center for Infectious Disease"/>
            <person name="Wu L."/>
            <person name="Ma J."/>
        </authorList>
    </citation>
    <scope>NUCLEOTIDE SEQUENCE [LARGE SCALE GENOMIC DNA]</scope>
    <source>
        <strain evidence="3">CGMCC 1.16275</strain>
    </source>
</reference>
<proteinExistence type="predicted"/>